<feature type="domain" description="6-phosphogluconate dehydrogenase NADP-binding" evidence="5">
    <location>
        <begin position="3"/>
        <end position="160"/>
    </location>
</feature>
<feature type="active site" evidence="4">
    <location>
        <position position="171"/>
    </location>
</feature>
<dbReference type="GO" id="GO:0016491">
    <property type="term" value="F:oxidoreductase activity"/>
    <property type="evidence" value="ECO:0007669"/>
    <property type="project" value="UniProtKB-KW"/>
</dbReference>
<dbReference type="PIRSF" id="PIRSF000103">
    <property type="entry name" value="HIBADH"/>
    <property type="match status" value="1"/>
</dbReference>
<dbReference type="AlphaFoldDB" id="A0A9D1NWX8"/>
<dbReference type="Gene3D" id="1.10.1040.10">
    <property type="entry name" value="N-(1-d-carboxylethyl)-l-norvaline Dehydrogenase, domain 2"/>
    <property type="match status" value="1"/>
</dbReference>
<dbReference type="Proteomes" id="UP000886723">
    <property type="component" value="Unassembled WGS sequence"/>
</dbReference>
<evidence type="ECO:0000313" key="8">
    <source>
        <dbReference type="Proteomes" id="UP000886723"/>
    </source>
</evidence>
<dbReference type="InterPro" id="IPR015815">
    <property type="entry name" value="HIBADH-related"/>
</dbReference>
<evidence type="ECO:0000259" key="6">
    <source>
        <dbReference type="Pfam" id="PF14833"/>
    </source>
</evidence>
<evidence type="ECO:0000256" key="2">
    <source>
        <dbReference type="ARBA" id="ARBA00023002"/>
    </source>
</evidence>
<dbReference type="Pfam" id="PF03446">
    <property type="entry name" value="NAD_binding_2"/>
    <property type="match status" value="1"/>
</dbReference>
<gene>
    <name evidence="7" type="ORF">IAA63_10580</name>
</gene>
<reference evidence="7" key="1">
    <citation type="submission" date="2020-10" db="EMBL/GenBank/DDBJ databases">
        <authorList>
            <person name="Gilroy R."/>
        </authorList>
    </citation>
    <scope>NUCLEOTIDE SEQUENCE</scope>
    <source>
        <strain evidence="7">ChiBcec2-4451</strain>
    </source>
</reference>
<dbReference type="PANTHER" id="PTHR43060:SF15">
    <property type="entry name" value="3-HYDROXYISOBUTYRATE DEHYDROGENASE-LIKE 1, MITOCHONDRIAL-RELATED"/>
    <property type="match status" value="1"/>
</dbReference>
<dbReference type="InterPro" id="IPR006115">
    <property type="entry name" value="6PGDH_NADP-bd"/>
</dbReference>
<dbReference type="PANTHER" id="PTHR43060">
    <property type="entry name" value="3-HYDROXYISOBUTYRATE DEHYDROGENASE-LIKE 1, MITOCHONDRIAL-RELATED"/>
    <property type="match status" value="1"/>
</dbReference>
<dbReference type="EMBL" id="DVON01000223">
    <property type="protein sequence ID" value="HIV13569.1"/>
    <property type="molecule type" value="Genomic_DNA"/>
</dbReference>
<evidence type="ECO:0000256" key="1">
    <source>
        <dbReference type="ARBA" id="ARBA00009080"/>
    </source>
</evidence>
<dbReference type="SUPFAM" id="SSF51735">
    <property type="entry name" value="NAD(P)-binding Rossmann-fold domains"/>
    <property type="match status" value="1"/>
</dbReference>
<dbReference type="InterPro" id="IPR013328">
    <property type="entry name" value="6PGD_dom2"/>
</dbReference>
<dbReference type="InterPro" id="IPR036291">
    <property type="entry name" value="NAD(P)-bd_dom_sf"/>
</dbReference>
<feature type="domain" description="3-hydroxyisobutyrate dehydrogenase-like NAD-binding" evidence="6">
    <location>
        <begin position="165"/>
        <end position="285"/>
    </location>
</feature>
<proteinExistence type="inferred from homology"/>
<dbReference type="SUPFAM" id="SSF48179">
    <property type="entry name" value="6-phosphogluconate dehydrogenase C-terminal domain-like"/>
    <property type="match status" value="1"/>
</dbReference>
<organism evidence="7 8">
    <name type="scientific">Candidatus Pullilachnospira stercoravium</name>
    <dbReference type="NCBI Taxonomy" id="2840913"/>
    <lineage>
        <taxon>Bacteria</taxon>
        <taxon>Bacillati</taxon>
        <taxon>Bacillota</taxon>
        <taxon>Clostridia</taxon>
        <taxon>Lachnospirales</taxon>
        <taxon>Lachnospiraceae</taxon>
        <taxon>Lachnospiraceae incertae sedis</taxon>
        <taxon>Candidatus Pullilachnospira</taxon>
    </lineage>
</organism>
<evidence type="ECO:0000256" key="4">
    <source>
        <dbReference type="PIRSR" id="PIRSR000103-1"/>
    </source>
</evidence>
<comment type="similarity">
    <text evidence="1">Belongs to the HIBADH-related family.</text>
</comment>
<evidence type="ECO:0000256" key="3">
    <source>
        <dbReference type="ARBA" id="ARBA00023027"/>
    </source>
</evidence>
<name>A0A9D1NWX8_9FIRM</name>
<keyword evidence="3" id="KW-0520">NAD</keyword>
<evidence type="ECO:0000313" key="7">
    <source>
        <dbReference type="EMBL" id="HIV13569.1"/>
    </source>
</evidence>
<dbReference type="InterPro" id="IPR008927">
    <property type="entry name" value="6-PGluconate_DH-like_C_sf"/>
</dbReference>
<dbReference type="GO" id="GO:0051287">
    <property type="term" value="F:NAD binding"/>
    <property type="evidence" value="ECO:0007669"/>
    <property type="project" value="InterPro"/>
</dbReference>
<keyword evidence="2" id="KW-0560">Oxidoreductase</keyword>
<dbReference type="Pfam" id="PF14833">
    <property type="entry name" value="NAD_binding_11"/>
    <property type="match status" value="1"/>
</dbReference>
<sequence length="287" mass="30440">MKKIGFIGTGVMGKGMIRNLMKNGFELYVYNRTKEKALPLLEEGAIWCDTPALCAAGRDAVITMVGFPKDVEEVYFGENGVFAGADPGTYLVDMTTTEPQLSVKIYQEGKARGFHVVDAPVSGGEGGAVNATLSIMAGGDPEDFEACRPLWEAMGSSAVYEGKAGSGQHVKMANQIAIAGTVTGVSEAVAYAMRQGIPAEKLFETISGGAAGSWQLSNLGPKMAAGDYAPGFYIKHFIKDMGIALAEAEKAGLSLPVLSQVLEMYRGLEKEGHGDEGTQGIIQYYQE</sequence>
<evidence type="ECO:0000259" key="5">
    <source>
        <dbReference type="Pfam" id="PF03446"/>
    </source>
</evidence>
<reference evidence="7" key="2">
    <citation type="journal article" date="2021" name="PeerJ">
        <title>Extensive microbial diversity within the chicken gut microbiome revealed by metagenomics and culture.</title>
        <authorList>
            <person name="Gilroy R."/>
            <person name="Ravi A."/>
            <person name="Getino M."/>
            <person name="Pursley I."/>
            <person name="Horton D.L."/>
            <person name="Alikhan N.F."/>
            <person name="Baker D."/>
            <person name="Gharbi K."/>
            <person name="Hall N."/>
            <person name="Watson M."/>
            <person name="Adriaenssens E.M."/>
            <person name="Foster-Nyarko E."/>
            <person name="Jarju S."/>
            <person name="Secka A."/>
            <person name="Antonio M."/>
            <person name="Oren A."/>
            <person name="Chaudhuri R.R."/>
            <person name="La Ragione R."/>
            <person name="Hildebrand F."/>
            <person name="Pallen M.J."/>
        </authorList>
    </citation>
    <scope>NUCLEOTIDE SEQUENCE</scope>
    <source>
        <strain evidence="7">ChiBcec2-4451</strain>
    </source>
</reference>
<protein>
    <submittedName>
        <fullName evidence="7">NAD(P)-dependent oxidoreductase</fullName>
    </submittedName>
</protein>
<accession>A0A9D1NWX8</accession>
<dbReference type="GO" id="GO:0050661">
    <property type="term" value="F:NADP binding"/>
    <property type="evidence" value="ECO:0007669"/>
    <property type="project" value="InterPro"/>
</dbReference>
<comment type="caution">
    <text evidence="7">The sequence shown here is derived from an EMBL/GenBank/DDBJ whole genome shotgun (WGS) entry which is preliminary data.</text>
</comment>
<dbReference type="Gene3D" id="3.40.50.720">
    <property type="entry name" value="NAD(P)-binding Rossmann-like Domain"/>
    <property type="match status" value="1"/>
</dbReference>
<dbReference type="InterPro" id="IPR029154">
    <property type="entry name" value="HIBADH-like_NADP-bd"/>
</dbReference>